<feature type="region of interest" description="Disordered" evidence="1">
    <location>
        <begin position="94"/>
        <end position="120"/>
    </location>
</feature>
<dbReference type="EMBL" id="JAUEPU010000005">
    <property type="protein sequence ID" value="KAK0502601.1"/>
    <property type="molecule type" value="Genomic_DNA"/>
</dbReference>
<gene>
    <name evidence="2" type="ORF">EDD18DRAFT_1100998</name>
</gene>
<keyword evidence="3" id="KW-1185">Reference proteome</keyword>
<comment type="caution">
    <text evidence="2">The sequence shown here is derived from an EMBL/GenBank/DDBJ whole genome shotgun (WGS) entry which is preliminary data.</text>
</comment>
<evidence type="ECO:0000313" key="3">
    <source>
        <dbReference type="Proteomes" id="UP001175228"/>
    </source>
</evidence>
<dbReference type="AlphaFoldDB" id="A0AA39TWT7"/>
<organism evidence="2 3">
    <name type="scientific">Armillaria luteobubalina</name>
    <dbReference type="NCBI Taxonomy" id="153913"/>
    <lineage>
        <taxon>Eukaryota</taxon>
        <taxon>Fungi</taxon>
        <taxon>Dikarya</taxon>
        <taxon>Basidiomycota</taxon>
        <taxon>Agaricomycotina</taxon>
        <taxon>Agaricomycetes</taxon>
        <taxon>Agaricomycetidae</taxon>
        <taxon>Agaricales</taxon>
        <taxon>Marasmiineae</taxon>
        <taxon>Physalacriaceae</taxon>
        <taxon>Armillaria</taxon>
    </lineage>
</organism>
<evidence type="ECO:0000313" key="2">
    <source>
        <dbReference type="EMBL" id="KAK0502601.1"/>
    </source>
</evidence>
<evidence type="ECO:0000256" key="1">
    <source>
        <dbReference type="SAM" id="MobiDB-lite"/>
    </source>
</evidence>
<reference evidence="2" key="1">
    <citation type="submission" date="2023-06" db="EMBL/GenBank/DDBJ databases">
        <authorList>
            <consortium name="Lawrence Berkeley National Laboratory"/>
            <person name="Ahrendt S."/>
            <person name="Sahu N."/>
            <person name="Indic B."/>
            <person name="Wong-Bajracharya J."/>
            <person name="Merenyi Z."/>
            <person name="Ke H.-M."/>
            <person name="Monk M."/>
            <person name="Kocsube S."/>
            <person name="Drula E."/>
            <person name="Lipzen A."/>
            <person name="Balint B."/>
            <person name="Henrissat B."/>
            <person name="Andreopoulos B."/>
            <person name="Martin F.M."/>
            <person name="Harder C.B."/>
            <person name="Rigling D."/>
            <person name="Ford K.L."/>
            <person name="Foster G.D."/>
            <person name="Pangilinan J."/>
            <person name="Papanicolaou A."/>
            <person name="Barry K."/>
            <person name="LaButti K."/>
            <person name="Viragh M."/>
            <person name="Koriabine M."/>
            <person name="Yan M."/>
            <person name="Riley R."/>
            <person name="Champramary S."/>
            <person name="Plett K.L."/>
            <person name="Tsai I.J."/>
            <person name="Slot J."/>
            <person name="Sipos G."/>
            <person name="Plett J."/>
            <person name="Nagy L.G."/>
            <person name="Grigoriev I.V."/>
        </authorList>
    </citation>
    <scope>NUCLEOTIDE SEQUENCE</scope>
    <source>
        <strain evidence="2">HWK02</strain>
    </source>
</reference>
<name>A0AA39TWT7_9AGAR</name>
<proteinExistence type="predicted"/>
<dbReference type="Proteomes" id="UP001175228">
    <property type="component" value="Unassembled WGS sequence"/>
</dbReference>
<protein>
    <submittedName>
        <fullName evidence="2">Uncharacterized protein</fullName>
    </submittedName>
</protein>
<accession>A0AA39TWT7</accession>
<sequence length="120" mass="13512">MALCIWTAIQQVKSASSEHDSGQPFHTKISEVNALQHITPHGKQKACIISEVPYGKQYLRLKILQCQLEREGQSDPTTGVKIKAESLKIQHLQQDFSQNKQDPKAKSVSSRKIRDKETGM</sequence>